<accession>W8TLJ8</accession>
<dbReference type="HOGENOM" id="CLU_386230_0_0_9"/>
<evidence type="ECO:0000313" key="1">
    <source>
        <dbReference type="EMBL" id="AHM57067.1"/>
    </source>
</evidence>
<dbReference type="STRING" id="1286171.EAL2_c17720"/>
<dbReference type="EMBL" id="CP007452">
    <property type="protein sequence ID" value="AHM57067.1"/>
    <property type="molecule type" value="Genomic_DNA"/>
</dbReference>
<reference evidence="1 2" key="1">
    <citation type="journal article" date="2014" name="Genome Announc.">
        <title>Complete Genome Sequence of Amino Acid-Utilizing Eubacterium acidaminophilum al-2 (DSM 3953).</title>
        <authorList>
            <person name="Poehlein A."/>
            <person name="Andreesen J.R."/>
            <person name="Daniel R."/>
        </authorList>
    </citation>
    <scope>NUCLEOTIDE SEQUENCE [LARGE SCALE GENOMIC DNA]</scope>
    <source>
        <strain evidence="1 2">DSM 3953</strain>
    </source>
</reference>
<sequence>MNIDSLTVSAKTAKSINERYSGISFTSVSGKIEKIDECKTSVKLRSGSGTLYDVVLKNPILANEGDSVKLEKKDIKSISEHEPEKQKQERRMLEAENSRYARILRDIGIIPNEKNIEAAMRLERAGISITPSAVAEFIKVDSSIESIGGSITAQKAAILVESGFDIENMSLPELAEAIGALGEDRAGDEFIGKKEISTEEAEAIAKKLFGSRMGKDITDIIKALHIIGVEPSRAVVEEVKGAIYKLMAIEGSIERNAALLVAKNIEPTISNIYSIVSGIKNSAIEPSNKSLVSAYSAGFVYSAPPSDMHLEKLETDIRARLNDFGIQDSPGSIRICKEIIRLGLPLEKGLLAETGEILSSIGIVKSGLDASVAAAAVRAGMELEKTDIRDMARFVAMEQATAAKANEGMKEAVTPLSDSSKNSMLKELSHHQAMRHIADDFKTNGIIDRISLLVGNKGDVAAYAASQKGEMSFANITAMAMRLTGDSWNVAVLSNMSRSIGRMLRINDESLSASSRDDLVRAAGEISKIALKIKAEVLRGGMGQNEIDEIIKSSLEQIKKELGHESGGIKKIIEEAQKLLKDEEPLIEKLMTAGKILDIPAESAGMPLRVNIFIRDKKNQESPDIDPENVSLIIRIKNDAAQDTVLDVDIAGAAVDIRVLQGDMTSSEIALSESLIRRAVEDSGYMLSNVAKMEENKVQGEEAAPKGKLGIDAII</sequence>
<dbReference type="KEGG" id="eac:EAL2_c17720"/>
<gene>
    <name evidence="1" type="ORF">EAL2_c17720</name>
</gene>
<dbReference type="OrthoDB" id="1946634at2"/>
<name>W8TLJ8_PEPAC</name>
<proteinExistence type="predicted"/>
<dbReference type="PATRIC" id="fig|1286171.3.peg.1731"/>
<dbReference type="RefSeq" id="WP_025436028.1">
    <property type="nucleotide sequence ID" value="NZ_CP007452.1"/>
</dbReference>
<dbReference type="AlphaFoldDB" id="W8TLJ8"/>
<organism evidence="1 2">
    <name type="scientific">Peptoclostridium acidaminophilum DSM 3953</name>
    <dbReference type="NCBI Taxonomy" id="1286171"/>
    <lineage>
        <taxon>Bacteria</taxon>
        <taxon>Bacillati</taxon>
        <taxon>Bacillota</taxon>
        <taxon>Clostridia</taxon>
        <taxon>Peptostreptococcales</taxon>
        <taxon>Peptoclostridiaceae</taxon>
        <taxon>Peptoclostridium</taxon>
    </lineage>
</organism>
<dbReference type="eggNOG" id="COG1196">
    <property type="taxonomic scope" value="Bacteria"/>
</dbReference>
<dbReference type="Proteomes" id="UP000019591">
    <property type="component" value="Chromosome"/>
</dbReference>
<evidence type="ECO:0000313" key="2">
    <source>
        <dbReference type="Proteomes" id="UP000019591"/>
    </source>
</evidence>
<keyword evidence="2" id="KW-1185">Reference proteome</keyword>
<protein>
    <submittedName>
        <fullName evidence="1">Uncharacterized protein</fullName>
    </submittedName>
</protein>